<evidence type="ECO:0000256" key="3">
    <source>
        <dbReference type="ARBA" id="ARBA00022606"/>
    </source>
</evidence>
<name>A0A0N7FXV4_NANGA</name>
<feature type="transmembrane region" description="Helical" evidence="12">
    <location>
        <begin position="273"/>
        <end position="292"/>
    </location>
</feature>
<feature type="transmembrane region" description="Helical" evidence="12">
    <location>
        <begin position="130"/>
        <end position="152"/>
    </location>
</feature>
<feature type="domain" description="G-protein coupled receptors family 1 profile" evidence="13">
    <location>
        <begin position="73"/>
        <end position="322"/>
    </location>
</feature>
<keyword evidence="3 12" id="KW-0716">Sensory transduction</keyword>
<dbReference type="AlphaFoldDB" id="A0A0N7FXV4"/>
<keyword evidence="10 11" id="KW-0807">Transducer</keyword>
<feature type="transmembrane region" description="Helical" evidence="12">
    <location>
        <begin position="172"/>
        <end position="194"/>
    </location>
</feature>
<dbReference type="CDD" id="cd15912">
    <property type="entry name" value="7tmA_OR6C-like"/>
    <property type="match status" value="1"/>
</dbReference>
<dbReference type="PANTHER" id="PTHR26454:SF77">
    <property type="entry name" value="OLFACTORY RECEPTOR"/>
    <property type="match status" value="1"/>
</dbReference>
<keyword evidence="6 12" id="KW-1133">Transmembrane helix</keyword>
<dbReference type="SUPFAM" id="SSF81321">
    <property type="entry name" value="Family A G protein-coupled receptor-like"/>
    <property type="match status" value="1"/>
</dbReference>
<keyword evidence="7 11" id="KW-0297">G-protein coupled receptor</keyword>
<keyword evidence="9 11" id="KW-0675">Receptor</keyword>
<keyword evidence="2 12" id="KW-1003">Cell membrane</keyword>
<dbReference type="PANTHER" id="PTHR26454">
    <property type="entry name" value="OLFACTORY RECEPTOR"/>
    <property type="match status" value="1"/>
</dbReference>
<keyword evidence="8 12" id="KW-0472">Membrane</keyword>
<dbReference type="InterPro" id="IPR000276">
    <property type="entry name" value="GPCR_Rhodpsn"/>
</dbReference>
<comment type="similarity">
    <text evidence="11">Belongs to the G-protein coupled receptor 1 family.</text>
</comment>
<evidence type="ECO:0000313" key="14">
    <source>
        <dbReference type="EMBL" id="ALG93808.1"/>
    </source>
</evidence>
<dbReference type="PRINTS" id="PR00245">
    <property type="entry name" value="OLFACTORYR"/>
</dbReference>
<evidence type="ECO:0000256" key="12">
    <source>
        <dbReference type="RuleBase" id="RU363047"/>
    </source>
</evidence>
<evidence type="ECO:0000256" key="2">
    <source>
        <dbReference type="ARBA" id="ARBA00022475"/>
    </source>
</evidence>
<organism evidence="14">
    <name type="scientific">Nannospalax galili</name>
    <name type="common">Northern Israeli blind subterranean mole rat</name>
    <name type="synonym">Spalax galili</name>
    <dbReference type="NCBI Taxonomy" id="1026970"/>
    <lineage>
        <taxon>Eukaryota</taxon>
        <taxon>Metazoa</taxon>
        <taxon>Chordata</taxon>
        <taxon>Craniata</taxon>
        <taxon>Vertebrata</taxon>
        <taxon>Euteleostomi</taxon>
        <taxon>Mammalia</taxon>
        <taxon>Eutheria</taxon>
        <taxon>Euarchontoglires</taxon>
        <taxon>Glires</taxon>
        <taxon>Rodentia</taxon>
        <taxon>Myomorpha</taxon>
        <taxon>Muroidea</taxon>
        <taxon>Spalacidae</taxon>
        <taxon>Spalacinae</taxon>
        <taxon>Nannospalax</taxon>
    </lineage>
</organism>
<keyword evidence="4 11" id="KW-0812">Transmembrane</keyword>
<evidence type="ECO:0000259" key="13">
    <source>
        <dbReference type="PROSITE" id="PS50262"/>
    </source>
</evidence>
<evidence type="ECO:0000256" key="8">
    <source>
        <dbReference type="ARBA" id="ARBA00023136"/>
    </source>
</evidence>
<dbReference type="InterPro" id="IPR047132">
    <property type="entry name" value="Olfact_rcpt_6C-like"/>
</dbReference>
<dbReference type="GO" id="GO:0004984">
    <property type="term" value="F:olfactory receptor activity"/>
    <property type="evidence" value="ECO:0007669"/>
    <property type="project" value="InterPro"/>
</dbReference>
<dbReference type="InterPro" id="IPR017452">
    <property type="entry name" value="GPCR_Rhodpsn_7TM"/>
</dbReference>
<accession>A0A0N7FXV4</accession>
<evidence type="ECO:0000256" key="11">
    <source>
        <dbReference type="RuleBase" id="RU000688"/>
    </source>
</evidence>
<feature type="transmembrane region" description="Helical" evidence="12">
    <location>
        <begin position="304"/>
        <end position="324"/>
    </location>
</feature>
<proteinExistence type="inferred from homology"/>
<evidence type="ECO:0000256" key="10">
    <source>
        <dbReference type="ARBA" id="ARBA00023224"/>
    </source>
</evidence>
<dbReference type="InterPro" id="IPR000725">
    <property type="entry name" value="Olfact_rcpt"/>
</dbReference>
<evidence type="ECO:0000256" key="5">
    <source>
        <dbReference type="ARBA" id="ARBA00022725"/>
    </source>
</evidence>
<dbReference type="GO" id="GO:0005886">
    <property type="term" value="C:plasma membrane"/>
    <property type="evidence" value="ECO:0007669"/>
    <property type="project" value="UniProtKB-SubCell"/>
</dbReference>
<dbReference type="PROSITE" id="PS00237">
    <property type="entry name" value="G_PROTEIN_RECEP_F1_1"/>
    <property type="match status" value="1"/>
</dbReference>
<reference evidence="14" key="1">
    <citation type="journal article" date="2015" name="Proc. Natl. Acad. Sci. U.S.A.">
        <title>Sympatric speciation revealed by genome-wide divergence in the blind mole rat Spalax.</title>
        <authorList>
            <person name="Li K."/>
            <person name="Hong W."/>
            <person name="Jiao H."/>
            <person name="Wang G.D."/>
            <person name="Rodriguez K.A."/>
            <person name="Buffenstein R."/>
            <person name="Zhao Y."/>
            <person name="Nevo E."/>
            <person name="Zhao H."/>
        </authorList>
    </citation>
    <scope>NUCLEOTIDE SEQUENCE</scope>
    <source>
        <strain evidence="14">B13-1</strain>
        <tissue evidence="14">Muscle</tissue>
    </source>
</reference>
<evidence type="ECO:0000256" key="1">
    <source>
        <dbReference type="ARBA" id="ARBA00004651"/>
    </source>
</evidence>
<evidence type="ECO:0000256" key="6">
    <source>
        <dbReference type="ARBA" id="ARBA00022989"/>
    </source>
</evidence>
<feature type="transmembrane region" description="Helical" evidence="12">
    <location>
        <begin position="230"/>
        <end position="253"/>
    </location>
</feature>
<dbReference type="PROSITE" id="PS50262">
    <property type="entry name" value="G_PROTEIN_RECEP_F1_2"/>
    <property type="match status" value="1"/>
</dbReference>
<dbReference type="EMBL" id="KT011231">
    <property type="protein sequence ID" value="ALG93808.1"/>
    <property type="molecule type" value="Genomic_DNA"/>
</dbReference>
<evidence type="ECO:0000256" key="4">
    <source>
        <dbReference type="ARBA" id="ARBA00022692"/>
    </source>
</evidence>
<sequence>MSWWLQRLQSGSTASSLELFSVQVQELATWCKTVMRNHTAITTFILLGLTNDPKLQVLIFLFLFLTYMLSVTGNLTIISLTLLDPHLKMPMYFFLRNFSFLEVSFTTVCIPRFLYMLATGDNTVTYNACATQLFFVVLFGATEFFLLAAMSYDRYVAICKPLHYTTIMNNRVCSTLVLFCWLAGLLIILPPLGIGLQLEFCDSNVIDHFGCDASPILQITCSDTVFIEKIVLAFAVLTLIFTLVCVILSYTYIIKTILKFPSVQQRKKAFSTCSSHMIVVSITYGSCIFIYIKPSAKEGVAINKVVSVLTTSVAPLLNPFTYTLRNKQVKEAFKDTVKRIIFLTKK</sequence>
<feature type="transmembrane region" description="Helical" evidence="12">
    <location>
        <begin position="95"/>
        <end position="118"/>
    </location>
</feature>
<gene>
    <name evidence="14" type="primary">Olfr8</name>
</gene>
<dbReference type="GO" id="GO:0004930">
    <property type="term" value="F:G protein-coupled receptor activity"/>
    <property type="evidence" value="ECO:0007669"/>
    <property type="project" value="UniProtKB-KW"/>
</dbReference>
<keyword evidence="5 12" id="KW-0552">Olfaction</keyword>
<evidence type="ECO:0000256" key="7">
    <source>
        <dbReference type="ARBA" id="ARBA00023040"/>
    </source>
</evidence>
<dbReference type="Gene3D" id="1.20.1070.10">
    <property type="entry name" value="Rhodopsin 7-helix transmembrane proteins"/>
    <property type="match status" value="1"/>
</dbReference>
<dbReference type="FunFam" id="1.20.1070.10:FF:000013">
    <property type="entry name" value="Olfactory receptor"/>
    <property type="match status" value="1"/>
</dbReference>
<comment type="subcellular location">
    <subcellularLocation>
        <location evidence="1 12">Cell membrane</location>
        <topology evidence="1 12">Multi-pass membrane protein</topology>
    </subcellularLocation>
</comment>
<dbReference type="Pfam" id="PF13853">
    <property type="entry name" value="7tm_4"/>
    <property type="match status" value="1"/>
</dbReference>
<feature type="transmembrane region" description="Helical" evidence="12">
    <location>
        <begin position="57"/>
        <end position="83"/>
    </location>
</feature>
<evidence type="ECO:0000256" key="9">
    <source>
        <dbReference type="ARBA" id="ARBA00023170"/>
    </source>
</evidence>
<protein>
    <recommendedName>
        <fullName evidence="12">Olfactory receptor</fullName>
    </recommendedName>
</protein>
<dbReference type="PRINTS" id="PR00237">
    <property type="entry name" value="GPCRRHODOPSN"/>
</dbReference>